<dbReference type="EMBL" id="JAAGXA010000012">
    <property type="protein sequence ID" value="NEN79854.1"/>
    <property type="molecule type" value="Genomic_DNA"/>
</dbReference>
<evidence type="ECO:0000313" key="3">
    <source>
        <dbReference type="Proteomes" id="UP000468687"/>
    </source>
</evidence>
<feature type="domain" description="Spore protein YkvP/CgeB glycosyl transferase-like" evidence="1">
    <location>
        <begin position="220"/>
        <end position="354"/>
    </location>
</feature>
<evidence type="ECO:0000313" key="2">
    <source>
        <dbReference type="EMBL" id="NEN79854.1"/>
    </source>
</evidence>
<dbReference type="Pfam" id="PF13524">
    <property type="entry name" value="Glyco_trans_1_2"/>
    <property type="match status" value="1"/>
</dbReference>
<dbReference type="PANTHER" id="PTHR12526">
    <property type="entry name" value="GLYCOSYLTRANSFERASE"/>
    <property type="match status" value="1"/>
</dbReference>
<name>A0A6P0HNN0_9ACTN</name>
<reference evidence="2 3" key="1">
    <citation type="journal article" date="2014" name="Int. J. Syst. Evol. Microbiol.">
        <title>Nocardioides zeae sp. nov., isolated from the stem of Zea mays.</title>
        <authorList>
            <person name="Glaeser S.P."/>
            <person name="McInroy J.A."/>
            <person name="Busse H.J."/>
            <person name="Kampfer P."/>
        </authorList>
    </citation>
    <scope>NUCLEOTIDE SEQUENCE [LARGE SCALE GENOMIC DNA]</scope>
    <source>
        <strain evidence="2 3">JCM 30728</strain>
    </source>
</reference>
<keyword evidence="2" id="KW-0808">Transferase</keyword>
<dbReference type="AlphaFoldDB" id="A0A6P0HNN0"/>
<dbReference type="Proteomes" id="UP000468687">
    <property type="component" value="Unassembled WGS sequence"/>
</dbReference>
<accession>A0A6P0HNN0</accession>
<dbReference type="Gene3D" id="3.40.50.2000">
    <property type="entry name" value="Glycogen Phosphorylase B"/>
    <property type="match status" value="2"/>
</dbReference>
<organism evidence="2 3">
    <name type="scientific">Nocardioides zeae</name>
    <dbReference type="NCBI Taxonomy" id="1457234"/>
    <lineage>
        <taxon>Bacteria</taxon>
        <taxon>Bacillati</taxon>
        <taxon>Actinomycetota</taxon>
        <taxon>Actinomycetes</taxon>
        <taxon>Propionibacteriales</taxon>
        <taxon>Nocardioidaceae</taxon>
        <taxon>Nocardioides</taxon>
    </lineage>
</organism>
<dbReference type="SUPFAM" id="SSF53756">
    <property type="entry name" value="UDP-Glycosyltransferase/glycogen phosphorylase"/>
    <property type="match status" value="1"/>
</dbReference>
<dbReference type="InterPro" id="IPR055259">
    <property type="entry name" value="YkvP/CgeB_Glyco_trans-like"/>
</dbReference>
<dbReference type="GO" id="GO:0016740">
    <property type="term" value="F:transferase activity"/>
    <property type="evidence" value="ECO:0007669"/>
    <property type="project" value="UniProtKB-KW"/>
</dbReference>
<gene>
    <name evidence="2" type="ORF">G3T38_16415</name>
</gene>
<sequence>MPESPGAGLRVLVCTVVHHPGDARIAHREMGALLDAGFAVTYLAPFGGFGVDPRPGVDCVDVRRSYGRRRIGALLDARRKIRALAPAHDLVLLHDPELLLVAGAAGRTPVVWDVHENVPATVQIRTWIPTWLRVPLAGFLTWLLGRAEKRHHLLLAEHGYRGLFHGEHPVVPNSTAVPDDVPGPDPDGPARVVYLGSLTRDRGAGELVALAEGLRARGRDDVRVEVVGTAHGETGAALQAAHDAGALVWHGFVPNDQALPLIHGAVAGLALLHDELNHRVSLPTKNMEYLAHGVPVVATPLPEVESFLAASGGGVVVPFGHAPVDEVLALADDRDRARRLAEQGHAYVATHHNWTLDRRTFVDHVARWARAGRSARG</sequence>
<comment type="caution">
    <text evidence="2">The sequence shown here is derived from an EMBL/GenBank/DDBJ whole genome shotgun (WGS) entry which is preliminary data.</text>
</comment>
<dbReference type="RefSeq" id="WP_163773397.1">
    <property type="nucleotide sequence ID" value="NZ_JAAGXA010000012.1"/>
</dbReference>
<protein>
    <submittedName>
        <fullName evidence="2">Glycosyltransferase family 4 protein</fullName>
    </submittedName>
</protein>
<evidence type="ECO:0000259" key="1">
    <source>
        <dbReference type="Pfam" id="PF13524"/>
    </source>
</evidence>
<keyword evidence="3" id="KW-1185">Reference proteome</keyword>
<proteinExistence type="predicted"/>